<name>G4TTI4_SERID</name>
<feature type="region of interest" description="Disordered" evidence="1">
    <location>
        <begin position="1"/>
        <end position="56"/>
    </location>
</feature>
<dbReference type="HOGENOM" id="CLU_997899_0_0_1"/>
<organism evidence="2 3">
    <name type="scientific">Serendipita indica (strain DSM 11827)</name>
    <name type="common">Root endophyte fungus</name>
    <name type="synonym">Piriformospora indica</name>
    <dbReference type="NCBI Taxonomy" id="1109443"/>
    <lineage>
        <taxon>Eukaryota</taxon>
        <taxon>Fungi</taxon>
        <taxon>Dikarya</taxon>
        <taxon>Basidiomycota</taxon>
        <taxon>Agaricomycotina</taxon>
        <taxon>Agaricomycetes</taxon>
        <taxon>Sebacinales</taxon>
        <taxon>Serendipitaceae</taxon>
        <taxon>Serendipita</taxon>
    </lineage>
</organism>
<evidence type="ECO:0000313" key="3">
    <source>
        <dbReference type="Proteomes" id="UP000007148"/>
    </source>
</evidence>
<dbReference type="Proteomes" id="UP000007148">
    <property type="component" value="Unassembled WGS sequence"/>
</dbReference>
<sequence length="279" mass="31973">MPKYQEASRLKAASQYTTTKANTPSRDVSPPPYSTSIQETSVTPTGRPLPSPPPNLQVLRTRRGPRRIDPMDELASPWSELVAMQGPMFGNLERLYRAYRPRLPLHEDTFQKIRIFLLQNNISDDPVKVKAKKMVQELWDRNERQWITDATSRPCGIRVKNGKLNEDDADSWHIVHLLFRKSHRVSAIPHIWRDALVLLKITQLPSHDMEEPLISLERLQDHQWSPVVGNPGREPIAFEVVAHLLAASGKSHKWLKRKLVAYVERAMKSTEVESESSCL</sequence>
<dbReference type="AlphaFoldDB" id="G4TTI4"/>
<evidence type="ECO:0000256" key="1">
    <source>
        <dbReference type="SAM" id="MobiDB-lite"/>
    </source>
</evidence>
<dbReference type="EMBL" id="CAFZ01000336">
    <property type="protein sequence ID" value="CCA74627.1"/>
    <property type="molecule type" value="Genomic_DNA"/>
</dbReference>
<accession>G4TTI4</accession>
<comment type="caution">
    <text evidence="2">The sequence shown here is derived from an EMBL/GenBank/DDBJ whole genome shotgun (WGS) entry which is preliminary data.</text>
</comment>
<reference evidence="2 3" key="1">
    <citation type="journal article" date="2011" name="PLoS Pathog.">
        <title>Endophytic Life Strategies Decoded by Genome and Transcriptome Analyses of the Mutualistic Root Symbiont Piriformospora indica.</title>
        <authorList>
            <person name="Zuccaro A."/>
            <person name="Lahrmann U."/>
            <person name="Guldener U."/>
            <person name="Langen G."/>
            <person name="Pfiffi S."/>
            <person name="Biedenkopf D."/>
            <person name="Wong P."/>
            <person name="Samans B."/>
            <person name="Grimm C."/>
            <person name="Basiewicz M."/>
            <person name="Murat C."/>
            <person name="Martin F."/>
            <person name="Kogel K.H."/>
        </authorList>
    </citation>
    <scope>NUCLEOTIDE SEQUENCE [LARGE SCALE GENOMIC DNA]</scope>
    <source>
        <strain evidence="2 3">DSM 11827</strain>
    </source>
</reference>
<feature type="compositionally biased region" description="Polar residues" evidence="1">
    <location>
        <begin position="14"/>
        <end position="26"/>
    </location>
</feature>
<protein>
    <submittedName>
        <fullName evidence="2">Uncharacterized protein</fullName>
    </submittedName>
</protein>
<feature type="compositionally biased region" description="Polar residues" evidence="1">
    <location>
        <begin position="34"/>
        <end position="43"/>
    </location>
</feature>
<dbReference type="InParanoid" id="G4TTI4"/>
<evidence type="ECO:0000313" key="2">
    <source>
        <dbReference type="EMBL" id="CCA74627.1"/>
    </source>
</evidence>
<keyword evidence="3" id="KW-1185">Reference proteome</keyword>
<gene>
    <name evidence="2" type="ORF">PIIN_08579</name>
</gene>
<proteinExistence type="predicted"/>